<keyword evidence="1" id="KW-0812">Transmembrane</keyword>
<gene>
    <name evidence="2" type="ORF">OZZ16_03425</name>
</gene>
<dbReference type="Proteomes" id="UP001076974">
    <property type="component" value="Unassembled WGS sequence"/>
</dbReference>
<evidence type="ECO:0000313" key="2">
    <source>
        <dbReference type="EMBL" id="MCZ0688974.1"/>
    </source>
</evidence>
<organism evidence="2 3">
    <name type="scientific">Mediterraneibacter gnavus</name>
    <name type="common">Ruminococcus gnavus</name>
    <dbReference type="NCBI Taxonomy" id="33038"/>
    <lineage>
        <taxon>Bacteria</taxon>
        <taxon>Bacillati</taxon>
        <taxon>Bacillota</taxon>
        <taxon>Clostridia</taxon>
        <taxon>Lachnospirales</taxon>
        <taxon>Lachnospiraceae</taxon>
        <taxon>Mediterraneibacter</taxon>
    </lineage>
</organism>
<feature type="transmembrane region" description="Helical" evidence="1">
    <location>
        <begin position="40"/>
        <end position="59"/>
    </location>
</feature>
<keyword evidence="1" id="KW-1133">Transmembrane helix</keyword>
<dbReference type="RefSeq" id="WP_242953199.1">
    <property type="nucleotide sequence ID" value="NZ_JAAIRR010000020.1"/>
</dbReference>
<feature type="transmembrane region" description="Helical" evidence="1">
    <location>
        <begin position="6"/>
        <end position="28"/>
    </location>
</feature>
<reference evidence="2" key="1">
    <citation type="submission" date="2022-11" db="EMBL/GenBank/DDBJ databases">
        <title>Temperate bacteriophages infecting mucin-degrading bacterium Ruminococcus gnavus from the human gut.</title>
        <authorList>
            <person name="Buttimer C."/>
        </authorList>
    </citation>
    <scope>NUCLEOTIDE SEQUENCE</scope>
    <source>
        <strain evidence="2">CCUG 52279</strain>
    </source>
</reference>
<proteinExistence type="predicted"/>
<dbReference type="AlphaFoldDB" id="A0AAJ1LIU5"/>
<evidence type="ECO:0000313" key="3">
    <source>
        <dbReference type="Proteomes" id="UP001076974"/>
    </source>
</evidence>
<name>A0AAJ1LIU5_MEDGN</name>
<sequence length="159" mass="19064">MKFTNTYRYVVLKQVMFLILFLIILVCMIKIDLEYLKQEVLIVFAFVIYFAIKIGLFFIDRLCGVQKEKMQYHSMKAVYDERGRKVNSVIGEPVFYQFPNMIWLSGTILLKPKRSEKPKTFRLVTTGEELSHYMEKKVATVYYFKRSRIIEKIVFDERK</sequence>
<dbReference type="EMBL" id="JAPRBD010000002">
    <property type="protein sequence ID" value="MCZ0688974.1"/>
    <property type="molecule type" value="Genomic_DNA"/>
</dbReference>
<keyword evidence="1" id="KW-0472">Membrane</keyword>
<accession>A0AAJ1LIU5</accession>
<comment type="caution">
    <text evidence="2">The sequence shown here is derived from an EMBL/GenBank/DDBJ whole genome shotgun (WGS) entry which is preliminary data.</text>
</comment>
<protein>
    <submittedName>
        <fullName evidence="2">Uncharacterized protein</fullName>
    </submittedName>
</protein>
<evidence type="ECO:0000256" key="1">
    <source>
        <dbReference type="SAM" id="Phobius"/>
    </source>
</evidence>